<dbReference type="RefSeq" id="WP_092373206.1">
    <property type="nucleotide sequence ID" value="NZ_FORX01000004.1"/>
</dbReference>
<dbReference type="InterPro" id="IPR000014">
    <property type="entry name" value="PAS"/>
</dbReference>
<feature type="domain" description="PAC" evidence="10">
    <location>
        <begin position="337"/>
        <end position="389"/>
    </location>
</feature>
<dbReference type="InterPro" id="IPR003594">
    <property type="entry name" value="HATPase_dom"/>
</dbReference>
<keyword evidence="3 6" id="KW-0597">Phosphoprotein</keyword>
<dbReference type="FunFam" id="3.30.565.10:FF:000010">
    <property type="entry name" value="Sensor histidine kinase RcsC"/>
    <property type="match status" value="1"/>
</dbReference>
<dbReference type="PROSITE" id="PS50109">
    <property type="entry name" value="HIS_KIN"/>
    <property type="match status" value="1"/>
</dbReference>
<dbReference type="InterPro" id="IPR004358">
    <property type="entry name" value="Sig_transdc_His_kin-like_C"/>
</dbReference>
<dbReference type="Gene3D" id="3.30.450.20">
    <property type="entry name" value="PAS domain"/>
    <property type="match status" value="4"/>
</dbReference>
<keyword evidence="4" id="KW-0808">Transferase</keyword>
<accession>A0A1I3SA42</accession>
<evidence type="ECO:0000256" key="3">
    <source>
        <dbReference type="ARBA" id="ARBA00022553"/>
    </source>
</evidence>
<keyword evidence="12" id="KW-1185">Reference proteome</keyword>
<keyword evidence="5" id="KW-0418">Kinase</keyword>
<dbReference type="InterPro" id="IPR035965">
    <property type="entry name" value="PAS-like_dom_sf"/>
</dbReference>
<dbReference type="EMBL" id="FORX01000004">
    <property type="protein sequence ID" value="SFJ55703.1"/>
    <property type="molecule type" value="Genomic_DNA"/>
</dbReference>
<dbReference type="InterPro" id="IPR011006">
    <property type="entry name" value="CheY-like_superfamily"/>
</dbReference>
<dbReference type="GO" id="GO:0000155">
    <property type="term" value="F:phosphorelay sensor kinase activity"/>
    <property type="evidence" value="ECO:0007669"/>
    <property type="project" value="InterPro"/>
</dbReference>
<name>A0A1I3SA42_9BACT</name>
<dbReference type="OrthoDB" id="9796457at2"/>
<gene>
    <name evidence="11" type="ORF">SAMN04488082_10488</name>
</gene>
<dbReference type="Pfam" id="PF13426">
    <property type="entry name" value="PAS_9"/>
    <property type="match status" value="2"/>
</dbReference>
<feature type="domain" description="Histidine kinase" evidence="7">
    <location>
        <begin position="701"/>
        <end position="921"/>
    </location>
</feature>
<dbReference type="PROSITE" id="PS50113">
    <property type="entry name" value="PAC"/>
    <property type="match status" value="3"/>
</dbReference>
<evidence type="ECO:0000313" key="12">
    <source>
        <dbReference type="Proteomes" id="UP000198635"/>
    </source>
</evidence>
<evidence type="ECO:0000256" key="5">
    <source>
        <dbReference type="ARBA" id="ARBA00022777"/>
    </source>
</evidence>
<evidence type="ECO:0000256" key="6">
    <source>
        <dbReference type="PROSITE-ProRule" id="PRU00169"/>
    </source>
</evidence>
<dbReference type="InterPro" id="IPR001610">
    <property type="entry name" value="PAC"/>
</dbReference>
<dbReference type="CDD" id="cd16922">
    <property type="entry name" value="HATPase_EvgS-ArcB-TorS-like"/>
    <property type="match status" value="1"/>
</dbReference>
<dbReference type="InterPro" id="IPR003018">
    <property type="entry name" value="GAF"/>
</dbReference>
<evidence type="ECO:0000259" key="10">
    <source>
        <dbReference type="PROSITE" id="PS50113"/>
    </source>
</evidence>
<dbReference type="CDD" id="cd17546">
    <property type="entry name" value="REC_hyHK_CKI1_RcsC-like"/>
    <property type="match status" value="1"/>
</dbReference>
<dbReference type="InterPro" id="IPR036097">
    <property type="entry name" value="HisK_dim/P_sf"/>
</dbReference>
<dbReference type="InterPro" id="IPR001789">
    <property type="entry name" value="Sig_transdc_resp-reg_receiver"/>
</dbReference>
<protein>
    <recommendedName>
        <fullName evidence="2">histidine kinase</fullName>
        <ecNumber evidence="2">2.7.13.3</ecNumber>
    </recommendedName>
</protein>
<dbReference type="PRINTS" id="PR00344">
    <property type="entry name" value="BCTRLSENSOR"/>
</dbReference>
<dbReference type="PANTHER" id="PTHR45339">
    <property type="entry name" value="HYBRID SIGNAL TRANSDUCTION HISTIDINE KINASE J"/>
    <property type="match status" value="1"/>
</dbReference>
<dbReference type="Pfam" id="PF02518">
    <property type="entry name" value="HATPase_c"/>
    <property type="match status" value="1"/>
</dbReference>
<dbReference type="AlphaFoldDB" id="A0A1I3SA42"/>
<dbReference type="SUPFAM" id="SSF55874">
    <property type="entry name" value="ATPase domain of HSP90 chaperone/DNA topoisomerase II/histidine kinase"/>
    <property type="match status" value="1"/>
</dbReference>
<dbReference type="SUPFAM" id="SSF55781">
    <property type="entry name" value="GAF domain-like"/>
    <property type="match status" value="1"/>
</dbReference>
<dbReference type="Proteomes" id="UP000198635">
    <property type="component" value="Unassembled WGS sequence"/>
</dbReference>
<reference evidence="12" key="1">
    <citation type="submission" date="2016-10" db="EMBL/GenBank/DDBJ databases">
        <authorList>
            <person name="Varghese N."/>
            <person name="Submissions S."/>
        </authorList>
    </citation>
    <scope>NUCLEOTIDE SEQUENCE [LARGE SCALE GENOMIC DNA]</scope>
    <source>
        <strain evidence="12">DSM 5918</strain>
    </source>
</reference>
<evidence type="ECO:0000313" key="11">
    <source>
        <dbReference type="EMBL" id="SFJ55703.1"/>
    </source>
</evidence>
<dbReference type="CDD" id="cd00130">
    <property type="entry name" value="PAS"/>
    <property type="match status" value="3"/>
</dbReference>
<sequence length="1064" mass="119756">MTASISLQRQLDHLNRAQRHASIGSFEHDMDTGATFWSDEQYRLLGFNPGTVTPSLDKFLHLLESGSRARFLRRVSVCFATRRELRTELRYTPQNGSPRLAQIRAEFEPDASGQLRIIRGTFQDVTARRAVQSALRQSESRYRTIFENALEGIYQTTPEGTFLSANASMAKILCYDDPDDLMAGIQDIGRDLYADPADRRRYMELLEEHVRVMGFETQVRRKDGSLIWVTLNSTLIRDAGTGRPCLIGTMEDISTRKRYELSLIESDQRFRNLLQQISCIAVSLDNQNRIIFSNPFLQQLTGWNAAELGGRDWFEVFIPPDQREAMARVLTDTQEPESMDAEILTRLGARRLIRWNTVPDINVQGETTGVTCMGVDITAIKMARDTLSKSALLHSMRLRIDDAAHSTSDFASLMRTVHQILGETIDAKNLITALINTDKNSLEFPYWVDEMTDVSEAAPRIDDLNDPENRRLTLELLRGNVPNILSAADMTALTRTGQIRLVGVIPQSWMGVPLKVRGKGIGALIVQNYTTPTQYTRDDLDILLEVSEQIALAIERQRHDELSQTAEEIFHDIPSGLFIYKCIEPGQLILETANPAALRLIHKRLEEARGMLFTDIWPRGTLLERYLHCLRTKEHFDKEAHLYEDDRIRGYFRIHAFALPGEKLAVAFEDVTERELVQQALIRAKEAAESANRAKSEFLANISHEVRTPLNGIMGMLQLAMQSEASPELAEYMHTALASSRNLLRVLNDVLDFTKVDAGKMELLEREFDLDELLSQAVNFFKALALDKKISLVLSTPPNLGRFVGDEGRLRQILFNLMGNALKFTDAGSVTLEAWPVGERAGKTRILFTVQDKGIGIPMDKLDYVFESFTQVDGTYSRRYQGTGLGLPIVKRLVTLMGGNISVESMEGEGTTILFVLPLWAAPPLKAHVPARPKPINTDVGPLGILLVEDDMVNMTMAKRMLEKLGHSVICARNGLEALDCLHAPGVDVVLMDIQMPEMDGIEATEIIRNNPRFIHCAQIPIIALTAHAMGGDEEKFLSRGMNAYLSKPFDHIRLLELLHRFFG</sequence>
<dbReference type="InterPro" id="IPR000700">
    <property type="entry name" value="PAS-assoc_C"/>
</dbReference>
<dbReference type="Pfam" id="PF00512">
    <property type="entry name" value="HisKA"/>
    <property type="match status" value="1"/>
</dbReference>
<dbReference type="CDD" id="cd00082">
    <property type="entry name" value="HisKA"/>
    <property type="match status" value="1"/>
</dbReference>
<dbReference type="PANTHER" id="PTHR45339:SF3">
    <property type="entry name" value="HISTIDINE KINASE"/>
    <property type="match status" value="1"/>
</dbReference>
<feature type="domain" description="PAC" evidence="10">
    <location>
        <begin position="213"/>
        <end position="265"/>
    </location>
</feature>
<dbReference type="InterPro" id="IPR036890">
    <property type="entry name" value="HATPase_C_sf"/>
</dbReference>
<dbReference type="Pfam" id="PF00989">
    <property type="entry name" value="PAS"/>
    <property type="match status" value="1"/>
</dbReference>
<dbReference type="EC" id="2.7.13.3" evidence="2"/>
<feature type="domain" description="Response regulatory" evidence="8">
    <location>
        <begin position="944"/>
        <end position="1063"/>
    </location>
</feature>
<dbReference type="Pfam" id="PF00072">
    <property type="entry name" value="Response_reg"/>
    <property type="match status" value="1"/>
</dbReference>
<dbReference type="SMART" id="SM00086">
    <property type="entry name" value="PAC"/>
    <property type="match status" value="3"/>
</dbReference>
<dbReference type="SMART" id="SM00387">
    <property type="entry name" value="HATPase_c"/>
    <property type="match status" value="1"/>
</dbReference>
<dbReference type="SMART" id="SM00091">
    <property type="entry name" value="PAS"/>
    <property type="match status" value="4"/>
</dbReference>
<evidence type="ECO:0000259" key="7">
    <source>
        <dbReference type="PROSITE" id="PS50109"/>
    </source>
</evidence>
<dbReference type="SMART" id="SM00448">
    <property type="entry name" value="REC"/>
    <property type="match status" value="1"/>
</dbReference>
<dbReference type="InterPro" id="IPR003661">
    <property type="entry name" value="HisK_dim/P_dom"/>
</dbReference>
<dbReference type="NCBIfam" id="TIGR00229">
    <property type="entry name" value="sensory_box"/>
    <property type="match status" value="2"/>
</dbReference>
<dbReference type="Gene3D" id="3.30.565.10">
    <property type="entry name" value="Histidine kinase-like ATPase, C-terminal domain"/>
    <property type="match status" value="1"/>
</dbReference>
<feature type="domain" description="PAS" evidence="9">
    <location>
        <begin position="266"/>
        <end position="337"/>
    </location>
</feature>
<evidence type="ECO:0000256" key="4">
    <source>
        <dbReference type="ARBA" id="ARBA00022679"/>
    </source>
</evidence>
<dbReference type="PROSITE" id="PS50112">
    <property type="entry name" value="PAS"/>
    <property type="match status" value="1"/>
</dbReference>
<evidence type="ECO:0000256" key="1">
    <source>
        <dbReference type="ARBA" id="ARBA00000085"/>
    </source>
</evidence>
<dbReference type="Gene3D" id="3.30.450.40">
    <property type="match status" value="1"/>
</dbReference>
<dbReference type="PROSITE" id="PS50110">
    <property type="entry name" value="RESPONSE_REGULATORY"/>
    <property type="match status" value="1"/>
</dbReference>
<evidence type="ECO:0000256" key="2">
    <source>
        <dbReference type="ARBA" id="ARBA00012438"/>
    </source>
</evidence>
<dbReference type="InterPro" id="IPR013767">
    <property type="entry name" value="PAS_fold"/>
</dbReference>
<dbReference type="Gene3D" id="1.10.287.130">
    <property type="match status" value="1"/>
</dbReference>
<dbReference type="GO" id="GO:0006355">
    <property type="term" value="P:regulation of DNA-templated transcription"/>
    <property type="evidence" value="ECO:0007669"/>
    <property type="project" value="InterPro"/>
</dbReference>
<dbReference type="STRING" id="52560.SAMN04488082_10488"/>
<dbReference type="SMART" id="SM00065">
    <property type="entry name" value="GAF"/>
    <property type="match status" value="1"/>
</dbReference>
<dbReference type="Pfam" id="PF01590">
    <property type="entry name" value="GAF"/>
    <property type="match status" value="1"/>
</dbReference>
<feature type="modified residue" description="4-aspartylphosphate" evidence="6">
    <location>
        <position position="993"/>
    </location>
</feature>
<feature type="domain" description="PAC" evidence="10">
    <location>
        <begin position="85"/>
        <end position="137"/>
    </location>
</feature>
<dbReference type="SUPFAM" id="SSF55785">
    <property type="entry name" value="PYP-like sensor domain (PAS domain)"/>
    <property type="match status" value="4"/>
</dbReference>
<dbReference type="SUPFAM" id="SSF52172">
    <property type="entry name" value="CheY-like"/>
    <property type="match status" value="1"/>
</dbReference>
<dbReference type="SUPFAM" id="SSF47384">
    <property type="entry name" value="Homodimeric domain of signal transducing histidine kinase"/>
    <property type="match status" value="1"/>
</dbReference>
<evidence type="ECO:0000259" key="8">
    <source>
        <dbReference type="PROSITE" id="PS50110"/>
    </source>
</evidence>
<organism evidence="11 12">
    <name type="scientific">Desulfomicrobium apsheronum</name>
    <dbReference type="NCBI Taxonomy" id="52560"/>
    <lineage>
        <taxon>Bacteria</taxon>
        <taxon>Pseudomonadati</taxon>
        <taxon>Thermodesulfobacteriota</taxon>
        <taxon>Desulfovibrionia</taxon>
        <taxon>Desulfovibrionales</taxon>
        <taxon>Desulfomicrobiaceae</taxon>
        <taxon>Desulfomicrobium</taxon>
    </lineage>
</organism>
<dbReference type="SMART" id="SM00388">
    <property type="entry name" value="HisKA"/>
    <property type="match status" value="1"/>
</dbReference>
<evidence type="ECO:0000259" key="9">
    <source>
        <dbReference type="PROSITE" id="PS50112"/>
    </source>
</evidence>
<dbReference type="InterPro" id="IPR029016">
    <property type="entry name" value="GAF-like_dom_sf"/>
</dbReference>
<dbReference type="InterPro" id="IPR005467">
    <property type="entry name" value="His_kinase_dom"/>
</dbReference>
<comment type="catalytic activity">
    <reaction evidence="1">
        <text>ATP + protein L-histidine = ADP + protein N-phospho-L-histidine.</text>
        <dbReference type="EC" id="2.7.13.3"/>
    </reaction>
</comment>
<proteinExistence type="predicted"/>
<dbReference type="Gene3D" id="3.40.50.2300">
    <property type="match status" value="1"/>
</dbReference>